<comment type="subcellular location">
    <subcellularLocation>
        <location evidence="1">Cell membrane</location>
        <topology evidence="1">Peripheral membrane protein</topology>
    </subcellularLocation>
</comment>
<dbReference type="Proteomes" id="UP000581206">
    <property type="component" value="Unassembled WGS sequence"/>
</dbReference>
<evidence type="ECO:0000259" key="8">
    <source>
        <dbReference type="SMART" id="SM00382"/>
    </source>
</evidence>
<feature type="domain" description="AAA+ ATPase" evidence="8">
    <location>
        <begin position="161"/>
        <end position="356"/>
    </location>
</feature>
<reference evidence="9 10" key="1">
    <citation type="submission" date="2020-04" db="EMBL/GenBank/DDBJ databases">
        <title>MicrobeNet Type strains.</title>
        <authorList>
            <person name="Nicholson A.C."/>
        </authorList>
    </citation>
    <scope>NUCLEOTIDE SEQUENCE [LARGE SCALE GENOMIC DNA]</scope>
    <source>
        <strain evidence="9 10">ATCC BAA-788</strain>
    </source>
</reference>
<evidence type="ECO:0000256" key="7">
    <source>
        <dbReference type="SAM" id="MobiDB-lite"/>
    </source>
</evidence>
<evidence type="ECO:0000256" key="3">
    <source>
        <dbReference type="ARBA" id="ARBA00022448"/>
    </source>
</evidence>
<dbReference type="InterPro" id="IPR003593">
    <property type="entry name" value="AAA+_ATPase"/>
</dbReference>
<feature type="compositionally biased region" description="Basic and acidic residues" evidence="7">
    <location>
        <begin position="13"/>
        <end position="25"/>
    </location>
</feature>
<name>A0A7X6KXG3_9CELL</name>
<keyword evidence="10" id="KW-1185">Reference proteome</keyword>
<dbReference type="InterPro" id="IPR003439">
    <property type="entry name" value="ABC_transporter-like_ATP-bd"/>
</dbReference>
<sequence>MAQHGRHGAAPADGHDGADAARAEDTSAAGHPATTTPGDAAVDLDPVPHRPAGADDAPVPADSRDGILDPGTALVTDDDPASPIDPAPTAVGRVTPSAPAAEAPHAEAARPLPRAGVAVAEPAADPAPAEPVAPPAVLARDLQLHGSRGPVYGPVDLEIATGTLTLVQGPQGAGRSSLLLTIAGRMTPDRGGRLTVLGEPLPRRRNAVQKRSAVAGFDGIDDLDESVTVGDLARERLRWLSPWYRHTGRVSQQQFAELAAPVFGERPLPRVGSVVWDLDEVDRMLLRIALAMAQDPELLVVDDVDQVHDTERRRTVWARLEALAAEGLTVVAAIASLDEAARVPWSTPPSLVTLATGPHAIPA</sequence>
<comment type="caution">
    <text evidence="9">The sequence shown here is derived from an EMBL/GenBank/DDBJ whole genome shotgun (WGS) entry which is preliminary data.</text>
</comment>
<feature type="compositionally biased region" description="Low complexity" evidence="7">
    <location>
        <begin position="81"/>
        <end position="103"/>
    </location>
</feature>
<evidence type="ECO:0000256" key="1">
    <source>
        <dbReference type="ARBA" id="ARBA00004202"/>
    </source>
</evidence>
<evidence type="ECO:0000256" key="5">
    <source>
        <dbReference type="ARBA" id="ARBA00022840"/>
    </source>
</evidence>
<accession>A0A7X6KXG3</accession>
<dbReference type="Gene3D" id="3.40.50.300">
    <property type="entry name" value="P-loop containing nucleotide triphosphate hydrolases"/>
    <property type="match status" value="1"/>
</dbReference>
<feature type="region of interest" description="Disordered" evidence="7">
    <location>
        <begin position="1"/>
        <end position="107"/>
    </location>
</feature>
<dbReference type="PANTHER" id="PTHR42711">
    <property type="entry name" value="ABC TRANSPORTER ATP-BINDING PROTEIN"/>
    <property type="match status" value="1"/>
</dbReference>
<gene>
    <name evidence="9" type="ORF">HGA03_13855</name>
</gene>
<dbReference type="GO" id="GO:0016887">
    <property type="term" value="F:ATP hydrolysis activity"/>
    <property type="evidence" value="ECO:0007669"/>
    <property type="project" value="InterPro"/>
</dbReference>
<dbReference type="GO" id="GO:0005524">
    <property type="term" value="F:ATP binding"/>
    <property type="evidence" value="ECO:0007669"/>
    <property type="project" value="UniProtKB-KW"/>
</dbReference>
<dbReference type="Pfam" id="PF00005">
    <property type="entry name" value="ABC_tran"/>
    <property type="match status" value="1"/>
</dbReference>
<proteinExistence type="inferred from homology"/>
<evidence type="ECO:0000256" key="4">
    <source>
        <dbReference type="ARBA" id="ARBA00022741"/>
    </source>
</evidence>
<evidence type="ECO:0000313" key="10">
    <source>
        <dbReference type="Proteomes" id="UP000581206"/>
    </source>
</evidence>
<dbReference type="EMBL" id="JAAXOX010000008">
    <property type="protein sequence ID" value="NKY23750.1"/>
    <property type="molecule type" value="Genomic_DNA"/>
</dbReference>
<keyword evidence="3" id="KW-0813">Transport</keyword>
<keyword evidence="4" id="KW-0547">Nucleotide-binding</keyword>
<dbReference type="InterPro" id="IPR050763">
    <property type="entry name" value="ABC_transporter_ATP-binding"/>
</dbReference>
<comment type="similarity">
    <text evidence="2">Belongs to the ABC transporter superfamily.</text>
</comment>
<keyword evidence="5 9" id="KW-0067">ATP-binding</keyword>
<organism evidence="9 10">
    <name type="scientific">Cellulomonas denverensis</name>
    <dbReference type="NCBI Taxonomy" id="264297"/>
    <lineage>
        <taxon>Bacteria</taxon>
        <taxon>Bacillati</taxon>
        <taxon>Actinomycetota</taxon>
        <taxon>Actinomycetes</taxon>
        <taxon>Micrococcales</taxon>
        <taxon>Cellulomonadaceae</taxon>
        <taxon>Cellulomonas</taxon>
    </lineage>
</organism>
<keyword evidence="6" id="KW-0046">Antibiotic resistance</keyword>
<evidence type="ECO:0000256" key="2">
    <source>
        <dbReference type="ARBA" id="ARBA00005417"/>
    </source>
</evidence>
<dbReference type="GO" id="GO:0046677">
    <property type="term" value="P:response to antibiotic"/>
    <property type="evidence" value="ECO:0007669"/>
    <property type="project" value="UniProtKB-KW"/>
</dbReference>
<dbReference type="SMART" id="SM00382">
    <property type="entry name" value="AAA"/>
    <property type="match status" value="1"/>
</dbReference>
<dbReference type="GO" id="GO:0005886">
    <property type="term" value="C:plasma membrane"/>
    <property type="evidence" value="ECO:0007669"/>
    <property type="project" value="UniProtKB-SubCell"/>
</dbReference>
<evidence type="ECO:0000313" key="9">
    <source>
        <dbReference type="EMBL" id="NKY23750.1"/>
    </source>
</evidence>
<dbReference type="PANTHER" id="PTHR42711:SF5">
    <property type="entry name" value="ABC TRANSPORTER ATP-BINDING PROTEIN NATA"/>
    <property type="match status" value="1"/>
</dbReference>
<protein>
    <submittedName>
        <fullName evidence="9">ATP-binding cassette domain-containing protein</fullName>
    </submittedName>
</protein>
<dbReference type="SUPFAM" id="SSF52540">
    <property type="entry name" value="P-loop containing nucleoside triphosphate hydrolases"/>
    <property type="match status" value="1"/>
</dbReference>
<evidence type="ECO:0000256" key="6">
    <source>
        <dbReference type="ARBA" id="ARBA00023251"/>
    </source>
</evidence>
<dbReference type="AlphaFoldDB" id="A0A7X6KXG3"/>
<dbReference type="InterPro" id="IPR027417">
    <property type="entry name" value="P-loop_NTPase"/>
</dbReference>